<dbReference type="InterPro" id="IPR036259">
    <property type="entry name" value="MFS_trans_sf"/>
</dbReference>
<comment type="caution">
    <text evidence="8">The sequence shown here is derived from an EMBL/GenBank/DDBJ whole genome shotgun (WGS) entry which is preliminary data.</text>
</comment>
<keyword evidence="5 7" id="KW-0472">Membrane</keyword>
<reference evidence="8" key="1">
    <citation type="journal article" date="2014" name="PLoS Genet.">
        <title>Signature Gene Expression Reveals Novel Clues to the Molecular Mechanisms of Dimorphic Transition in Penicillium marneffei.</title>
        <authorList>
            <person name="Yang E."/>
            <person name="Wang G."/>
            <person name="Cai J."/>
            <person name="Woo P.C."/>
            <person name="Lau S.K."/>
            <person name="Yuen K.-Y."/>
            <person name="Chow W.-N."/>
            <person name="Lin X."/>
        </authorList>
    </citation>
    <scope>NUCLEOTIDE SEQUENCE [LARGE SCALE GENOMIC DNA]</scope>
    <source>
        <strain evidence="8">PM1</strain>
    </source>
</reference>
<evidence type="ECO:0000313" key="8">
    <source>
        <dbReference type="EMBL" id="KFX41445.1"/>
    </source>
</evidence>
<dbReference type="InterPro" id="IPR018456">
    <property type="entry name" value="PTR2_symporter_CS"/>
</dbReference>
<evidence type="ECO:0000256" key="7">
    <source>
        <dbReference type="SAM" id="Phobius"/>
    </source>
</evidence>
<feature type="transmembrane region" description="Helical" evidence="7">
    <location>
        <begin position="9"/>
        <end position="26"/>
    </location>
</feature>
<dbReference type="AlphaFoldDB" id="A0A093UNF9"/>
<protein>
    <submittedName>
        <fullName evidence="8">Peptide transporter PTR2</fullName>
    </submittedName>
</protein>
<organism evidence="8">
    <name type="scientific">Talaromyces marneffei PM1</name>
    <dbReference type="NCBI Taxonomy" id="1077442"/>
    <lineage>
        <taxon>Eukaryota</taxon>
        <taxon>Fungi</taxon>
        <taxon>Dikarya</taxon>
        <taxon>Ascomycota</taxon>
        <taxon>Pezizomycotina</taxon>
        <taxon>Eurotiomycetes</taxon>
        <taxon>Eurotiomycetidae</taxon>
        <taxon>Eurotiales</taxon>
        <taxon>Trichocomaceae</taxon>
        <taxon>Talaromyces</taxon>
        <taxon>Talaromyces sect. Talaromyces</taxon>
    </lineage>
</organism>
<evidence type="ECO:0000256" key="6">
    <source>
        <dbReference type="RuleBase" id="RU003755"/>
    </source>
</evidence>
<name>A0A093UNF9_TALMA</name>
<feature type="transmembrane region" description="Helical" evidence="7">
    <location>
        <begin position="304"/>
        <end position="323"/>
    </location>
</feature>
<evidence type="ECO:0000256" key="3">
    <source>
        <dbReference type="ARBA" id="ARBA00022692"/>
    </source>
</evidence>
<dbReference type="GO" id="GO:0006857">
    <property type="term" value="P:oligopeptide transport"/>
    <property type="evidence" value="ECO:0007669"/>
    <property type="project" value="InterPro"/>
</dbReference>
<keyword evidence="3 6" id="KW-0812">Transmembrane</keyword>
<keyword evidence="4 7" id="KW-1133">Transmembrane helix</keyword>
<dbReference type="GO" id="GO:0016020">
    <property type="term" value="C:membrane"/>
    <property type="evidence" value="ECO:0007669"/>
    <property type="project" value="UniProtKB-SubCell"/>
</dbReference>
<proteinExistence type="inferred from homology"/>
<feature type="transmembrane region" description="Helical" evidence="7">
    <location>
        <begin position="276"/>
        <end position="298"/>
    </location>
</feature>
<dbReference type="Gene3D" id="1.20.1250.20">
    <property type="entry name" value="MFS general substrate transporter like domains"/>
    <property type="match status" value="1"/>
</dbReference>
<evidence type="ECO:0000256" key="4">
    <source>
        <dbReference type="ARBA" id="ARBA00022989"/>
    </source>
</evidence>
<evidence type="ECO:0000256" key="1">
    <source>
        <dbReference type="ARBA" id="ARBA00004141"/>
    </source>
</evidence>
<comment type="subcellular location">
    <subcellularLocation>
        <location evidence="1 6">Membrane</location>
        <topology evidence="1 6">Multi-pass membrane protein</topology>
    </subcellularLocation>
</comment>
<dbReference type="InterPro" id="IPR000109">
    <property type="entry name" value="POT_fam"/>
</dbReference>
<accession>A0A093UNF9</accession>
<feature type="transmembrane region" description="Helical" evidence="7">
    <location>
        <begin position="121"/>
        <end position="140"/>
    </location>
</feature>
<dbReference type="Pfam" id="PF00854">
    <property type="entry name" value="PTR2"/>
    <property type="match status" value="1"/>
</dbReference>
<dbReference type="PROSITE" id="PS01023">
    <property type="entry name" value="PTR2_2"/>
    <property type="match status" value="1"/>
</dbReference>
<feature type="transmembrane region" description="Helical" evidence="7">
    <location>
        <begin position="244"/>
        <end position="264"/>
    </location>
</feature>
<dbReference type="PANTHER" id="PTHR11654">
    <property type="entry name" value="OLIGOPEPTIDE TRANSPORTER-RELATED"/>
    <property type="match status" value="1"/>
</dbReference>
<comment type="similarity">
    <text evidence="2 6">Belongs to the major facilitator superfamily. Proton-dependent oligopeptide transporter (POT/PTR) (TC 2.A.17) family.</text>
</comment>
<evidence type="ECO:0000256" key="2">
    <source>
        <dbReference type="ARBA" id="ARBA00005982"/>
    </source>
</evidence>
<evidence type="ECO:0000256" key="5">
    <source>
        <dbReference type="ARBA" id="ARBA00023136"/>
    </source>
</evidence>
<keyword evidence="6" id="KW-0813">Transport</keyword>
<dbReference type="eggNOG" id="KOG1237">
    <property type="taxonomic scope" value="Eukaryota"/>
</dbReference>
<feature type="transmembrane region" description="Helical" evidence="7">
    <location>
        <begin position="190"/>
        <end position="207"/>
    </location>
</feature>
<gene>
    <name evidence="8" type="ORF">GQ26_0590120</name>
</gene>
<sequence length="325" mass="36240">MAVSIFTTFFLYINVGSFSSLLITMIEKEYGFSAAFSLPVIAFFIGFVIILVSKDQYISRDPDSSIIFNACKAFWIGIKHKGNLDYARPSYLTDQVPARRLPWDDYFVDDLRSAFASCKIFILYPIYWAAYLQFLTNFVSQAATMETHGIPNDIMPNIDSITVLILLPVLDRVVFPFLRRLGVPVHHVNRITMGFLICGVSMLYAAFVQRTIYAAPPCYDRPRASECMGGKVPNQVSIFLQSPAYVLVAVSEILASVAGVEYAFTQAPKSMKSLIMAVYLSTVSAGALIAMTVSPLTIDPKLPWMYFTLGVENFIAGAFLWIVPI</sequence>
<dbReference type="GO" id="GO:0022857">
    <property type="term" value="F:transmembrane transporter activity"/>
    <property type="evidence" value="ECO:0007669"/>
    <property type="project" value="InterPro"/>
</dbReference>
<dbReference type="EMBL" id="JPOX01000059">
    <property type="protein sequence ID" value="KFX41445.1"/>
    <property type="molecule type" value="Genomic_DNA"/>
</dbReference>
<dbReference type="HOGENOM" id="CLU_004790_4_0_1"/>
<feature type="transmembrane region" description="Helical" evidence="7">
    <location>
        <begin position="32"/>
        <end position="52"/>
    </location>
</feature>